<protein>
    <submittedName>
        <fullName evidence="2">Uncharacterized protein</fullName>
    </submittedName>
</protein>
<keyword evidence="3" id="KW-1185">Reference proteome</keyword>
<organism evidence="2 3">
    <name type="scientific">Pleurodeles waltl</name>
    <name type="common">Iberian ribbed newt</name>
    <dbReference type="NCBI Taxonomy" id="8319"/>
    <lineage>
        <taxon>Eukaryota</taxon>
        <taxon>Metazoa</taxon>
        <taxon>Chordata</taxon>
        <taxon>Craniata</taxon>
        <taxon>Vertebrata</taxon>
        <taxon>Euteleostomi</taxon>
        <taxon>Amphibia</taxon>
        <taxon>Batrachia</taxon>
        <taxon>Caudata</taxon>
        <taxon>Salamandroidea</taxon>
        <taxon>Salamandridae</taxon>
        <taxon>Pleurodelinae</taxon>
        <taxon>Pleurodeles</taxon>
    </lineage>
</organism>
<dbReference type="AlphaFoldDB" id="A0AAV7LHM4"/>
<comment type="caution">
    <text evidence="2">The sequence shown here is derived from an EMBL/GenBank/DDBJ whole genome shotgun (WGS) entry which is preliminary data.</text>
</comment>
<proteinExistence type="predicted"/>
<evidence type="ECO:0000313" key="3">
    <source>
        <dbReference type="Proteomes" id="UP001066276"/>
    </source>
</evidence>
<evidence type="ECO:0000313" key="2">
    <source>
        <dbReference type="EMBL" id="KAJ1091095.1"/>
    </source>
</evidence>
<dbReference type="EMBL" id="JANPWB010000015">
    <property type="protein sequence ID" value="KAJ1091095.1"/>
    <property type="molecule type" value="Genomic_DNA"/>
</dbReference>
<feature type="region of interest" description="Disordered" evidence="1">
    <location>
        <begin position="43"/>
        <end position="118"/>
    </location>
</feature>
<sequence>MCRRGLQETWRSGELRSGSDNRSSTLGALCWNKAALELRHSRRAVVQAPPSGSRGRGSTRKGLMSTEPLKAMKLEIQQEKGTQGTADMEEQRDIGDPGSRGPLQVTQLASRVDEESGL</sequence>
<evidence type="ECO:0000256" key="1">
    <source>
        <dbReference type="SAM" id="MobiDB-lite"/>
    </source>
</evidence>
<feature type="region of interest" description="Disordered" evidence="1">
    <location>
        <begin position="1"/>
        <end position="26"/>
    </location>
</feature>
<gene>
    <name evidence="2" type="ORF">NDU88_004222</name>
</gene>
<name>A0AAV7LHM4_PLEWA</name>
<accession>A0AAV7LHM4</accession>
<dbReference type="Proteomes" id="UP001066276">
    <property type="component" value="Chromosome 11"/>
</dbReference>
<reference evidence="2" key="1">
    <citation type="journal article" date="2022" name="bioRxiv">
        <title>Sequencing and chromosome-scale assembly of the giantPleurodeles waltlgenome.</title>
        <authorList>
            <person name="Brown T."/>
            <person name="Elewa A."/>
            <person name="Iarovenko S."/>
            <person name="Subramanian E."/>
            <person name="Araus A.J."/>
            <person name="Petzold A."/>
            <person name="Susuki M."/>
            <person name="Suzuki K.-i.T."/>
            <person name="Hayashi T."/>
            <person name="Toyoda A."/>
            <person name="Oliveira C."/>
            <person name="Osipova E."/>
            <person name="Leigh N.D."/>
            <person name="Simon A."/>
            <person name="Yun M.H."/>
        </authorList>
    </citation>
    <scope>NUCLEOTIDE SEQUENCE</scope>
    <source>
        <strain evidence="2">20211129_DDA</strain>
        <tissue evidence="2">Liver</tissue>
    </source>
</reference>